<dbReference type="EMBL" id="CP034235">
    <property type="protein sequence ID" value="QGQ96899.1"/>
    <property type="molecule type" value="Genomic_DNA"/>
</dbReference>
<evidence type="ECO:0000256" key="8">
    <source>
        <dbReference type="ARBA" id="ARBA00023209"/>
    </source>
</evidence>
<proteinExistence type="inferred from homology"/>
<dbReference type="RefSeq" id="WP_155701999.1">
    <property type="nucleotide sequence ID" value="NZ_CP034235.1"/>
</dbReference>
<feature type="transmembrane region" description="Helical" evidence="10">
    <location>
        <begin position="54"/>
        <end position="75"/>
    </location>
</feature>
<dbReference type="Pfam" id="PF02660">
    <property type="entry name" value="G3P_acyltransf"/>
    <property type="match status" value="1"/>
</dbReference>
<comment type="subcellular location">
    <subcellularLocation>
        <location evidence="10">Cell membrane</location>
        <topology evidence="10">Multi-pass membrane protein</topology>
    </subcellularLocation>
</comment>
<comment type="pathway">
    <text evidence="10">Lipid metabolism; phospholipid metabolism.</text>
</comment>
<dbReference type="InterPro" id="IPR003811">
    <property type="entry name" value="G3P_acylTferase_PlsY"/>
</dbReference>
<evidence type="ECO:0000256" key="1">
    <source>
        <dbReference type="ARBA" id="ARBA00022475"/>
    </source>
</evidence>
<dbReference type="SMART" id="SM01207">
    <property type="entry name" value="G3P_acyltransf"/>
    <property type="match status" value="1"/>
</dbReference>
<comment type="catalytic activity">
    <reaction evidence="10">
        <text>an acyl phosphate + sn-glycerol 3-phosphate = a 1-acyl-sn-glycero-3-phosphate + phosphate</text>
        <dbReference type="Rhea" id="RHEA:34075"/>
        <dbReference type="ChEBI" id="CHEBI:43474"/>
        <dbReference type="ChEBI" id="CHEBI:57597"/>
        <dbReference type="ChEBI" id="CHEBI:57970"/>
        <dbReference type="ChEBI" id="CHEBI:59918"/>
        <dbReference type="EC" id="2.3.1.275"/>
    </reaction>
</comment>
<evidence type="ECO:0000256" key="9">
    <source>
        <dbReference type="ARBA" id="ARBA00023264"/>
    </source>
</evidence>
<reference evidence="12" key="1">
    <citation type="submission" date="2018-11" db="EMBL/GenBank/DDBJ databases">
        <title>Complete genome sequence of Paenibacillus sp. ML311-T8.</title>
        <authorList>
            <person name="Nam Y.-D."/>
            <person name="Kang J."/>
            <person name="Chung W.-H."/>
            <person name="Park Y.S."/>
        </authorList>
    </citation>
    <scope>NUCLEOTIDE SEQUENCE [LARGE SCALE GENOMIC DNA]</scope>
    <source>
        <strain evidence="12">ML311-T8</strain>
    </source>
</reference>
<dbReference type="Proteomes" id="UP000426246">
    <property type="component" value="Chromosome"/>
</dbReference>
<comment type="function">
    <text evidence="10">Catalyzes the transfer of an acyl group from acyl-phosphate (acyl-PO(4)) to glycerol-3-phosphate (G3P) to form lysophosphatidic acid (LPA). This enzyme utilizes acyl-phosphate as fatty acyl donor, but not acyl-CoA or acyl-ACP.</text>
</comment>
<evidence type="ECO:0000256" key="4">
    <source>
        <dbReference type="ARBA" id="ARBA00022692"/>
    </source>
</evidence>
<feature type="transmembrane region" description="Helical" evidence="10">
    <location>
        <begin position="6"/>
        <end position="26"/>
    </location>
</feature>
<feature type="transmembrane region" description="Helical" evidence="10">
    <location>
        <begin position="111"/>
        <end position="132"/>
    </location>
</feature>
<evidence type="ECO:0000256" key="3">
    <source>
        <dbReference type="ARBA" id="ARBA00022679"/>
    </source>
</evidence>
<evidence type="ECO:0000256" key="6">
    <source>
        <dbReference type="ARBA" id="ARBA00023098"/>
    </source>
</evidence>
<dbReference type="EC" id="2.3.1.275" evidence="10"/>
<dbReference type="PANTHER" id="PTHR30309">
    <property type="entry name" value="INNER MEMBRANE PROTEIN YGIH"/>
    <property type="match status" value="1"/>
</dbReference>
<keyword evidence="7 10" id="KW-0472">Membrane</keyword>
<protein>
    <recommendedName>
        <fullName evidence="10">Glycerol-3-phosphate acyltransferase</fullName>
    </recommendedName>
    <alternativeName>
        <fullName evidence="10">Acyl-PO4 G3P acyltransferase</fullName>
    </alternativeName>
    <alternativeName>
        <fullName evidence="10">Acyl-phosphate--glycerol-3-phosphate acyltransferase</fullName>
    </alternativeName>
    <alternativeName>
        <fullName evidence="10">G3P acyltransferase</fullName>
        <shortName evidence="10">GPAT</shortName>
        <ecNumber evidence="10">2.3.1.275</ecNumber>
    </alternativeName>
    <alternativeName>
        <fullName evidence="10">Lysophosphatidic acid synthase</fullName>
        <shortName evidence="10">LPA synthase</shortName>
    </alternativeName>
</protein>
<feature type="transmembrane region" description="Helical" evidence="10">
    <location>
        <begin position="138"/>
        <end position="156"/>
    </location>
</feature>
<dbReference type="PANTHER" id="PTHR30309:SF0">
    <property type="entry name" value="GLYCEROL-3-PHOSPHATE ACYLTRANSFERASE-RELATED"/>
    <property type="match status" value="1"/>
</dbReference>
<dbReference type="OrthoDB" id="9777124at2"/>
<gene>
    <name evidence="10 11" type="primary">plsY</name>
    <name evidence="11" type="ORF">EHS13_19415</name>
</gene>
<comment type="similarity">
    <text evidence="10">Belongs to the PlsY family.</text>
</comment>
<keyword evidence="8 10" id="KW-0594">Phospholipid biosynthesis</keyword>
<keyword evidence="11" id="KW-0012">Acyltransferase</keyword>
<dbReference type="NCBIfam" id="TIGR00023">
    <property type="entry name" value="glycerol-3-phosphate 1-O-acyltransferase PlsY"/>
    <property type="match status" value="1"/>
</dbReference>
<organism evidence="11 12">
    <name type="scientific">Paenibacillus psychroresistens</name>
    <dbReference type="NCBI Taxonomy" id="1778678"/>
    <lineage>
        <taxon>Bacteria</taxon>
        <taxon>Bacillati</taxon>
        <taxon>Bacillota</taxon>
        <taxon>Bacilli</taxon>
        <taxon>Bacillales</taxon>
        <taxon>Paenibacillaceae</taxon>
        <taxon>Paenibacillus</taxon>
    </lineage>
</organism>
<evidence type="ECO:0000256" key="7">
    <source>
        <dbReference type="ARBA" id="ARBA00023136"/>
    </source>
</evidence>
<dbReference type="GO" id="GO:0005886">
    <property type="term" value="C:plasma membrane"/>
    <property type="evidence" value="ECO:0007669"/>
    <property type="project" value="UniProtKB-SubCell"/>
</dbReference>
<dbReference type="GO" id="GO:0043772">
    <property type="term" value="F:acyl-phosphate glycerol-3-phosphate acyltransferase activity"/>
    <property type="evidence" value="ECO:0007669"/>
    <property type="project" value="UniProtKB-UniRule"/>
</dbReference>
<keyword evidence="5 10" id="KW-1133">Transmembrane helix</keyword>
<evidence type="ECO:0000256" key="2">
    <source>
        <dbReference type="ARBA" id="ARBA00022516"/>
    </source>
</evidence>
<evidence type="ECO:0000256" key="10">
    <source>
        <dbReference type="HAMAP-Rule" id="MF_01043"/>
    </source>
</evidence>
<keyword evidence="1 10" id="KW-1003">Cell membrane</keyword>
<keyword evidence="9 10" id="KW-1208">Phospholipid metabolism</keyword>
<dbReference type="GO" id="GO:0008654">
    <property type="term" value="P:phospholipid biosynthetic process"/>
    <property type="evidence" value="ECO:0007669"/>
    <property type="project" value="UniProtKB-UniRule"/>
</dbReference>
<dbReference type="KEGG" id="ppsc:EHS13_19415"/>
<comment type="subunit">
    <text evidence="10">Probably interacts with PlsX.</text>
</comment>
<dbReference type="AlphaFoldDB" id="A0A6B8RLJ7"/>
<keyword evidence="2 10" id="KW-0444">Lipid biosynthesis</keyword>
<evidence type="ECO:0000313" key="11">
    <source>
        <dbReference type="EMBL" id="QGQ96899.1"/>
    </source>
</evidence>
<accession>A0A6B8RLJ7</accession>
<name>A0A6B8RLJ7_9BACL</name>
<keyword evidence="12" id="KW-1185">Reference proteome</keyword>
<keyword evidence="4 10" id="KW-0812">Transmembrane</keyword>
<dbReference type="HAMAP" id="MF_01043">
    <property type="entry name" value="PlsY"/>
    <property type="match status" value="1"/>
</dbReference>
<keyword evidence="3 10" id="KW-0808">Transferase</keyword>
<feature type="transmembrane region" description="Helical" evidence="10">
    <location>
        <begin position="163"/>
        <end position="180"/>
    </location>
</feature>
<sequence>MNTIIAIIVSYLLGSISFSFLAGKFLKGIDIREHGSGNAGATNTLRVLGKGPGLSVFVLDIFKGVLAIWIAAWLVPDTVRVEILCGFAVVAGHNWPVFFNFKGGKGIATTIGVMLTLCFLPVIYAGILAILVIAITRYVSVGSLLFATVLPLFILWMDKPHEILWLSLIVFVFAYVRHRTNLVKLWNGKENKISFKK</sequence>
<evidence type="ECO:0000256" key="5">
    <source>
        <dbReference type="ARBA" id="ARBA00022989"/>
    </source>
</evidence>
<keyword evidence="6 10" id="KW-0443">Lipid metabolism</keyword>
<evidence type="ECO:0000313" key="12">
    <source>
        <dbReference type="Proteomes" id="UP000426246"/>
    </source>
</evidence>
<dbReference type="UniPathway" id="UPA00085"/>